<dbReference type="Proteomes" id="UP000198597">
    <property type="component" value="Unassembled WGS sequence"/>
</dbReference>
<gene>
    <name evidence="1" type="ORF">SAMN04488529_10332</name>
</gene>
<dbReference type="AlphaFoldDB" id="A0A1H0R6C2"/>
<dbReference type="InterPro" id="IPR025893">
    <property type="entry name" value="Tocopherol_cyclase"/>
</dbReference>
<name>A0A1H0R6C2_9CLOT</name>
<dbReference type="SUPFAM" id="SSF159245">
    <property type="entry name" value="AttH-like"/>
    <property type="match status" value="1"/>
</dbReference>
<dbReference type="STRING" id="94869.SAMN04488529_10332"/>
<dbReference type="PANTHER" id="PTHR35309:SF4">
    <property type="entry name" value="TOCOPHEROL CYCLASE"/>
    <property type="match status" value="1"/>
</dbReference>
<evidence type="ECO:0000313" key="2">
    <source>
        <dbReference type="Proteomes" id="UP000198597"/>
    </source>
</evidence>
<dbReference type="GO" id="GO:0009976">
    <property type="term" value="F:tocopherol cyclase activity"/>
    <property type="evidence" value="ECO:0007669"/>
    <property type="project" value="InterPro"/>
</dbReference>
<dbReference type="RefSeq" id="WP_089967699.1">
    <property type="nucleotide sequence ID" value="NZ_FNJM01000003.1"/>
</dbReference>
<sequence length="325" mass="37368">MKKLINPDLYHGKHKKKNFFEGWYFKIVDKNNENQLAFIPGISKSIKAKHNHSFIQVLNSENRNYTYYKYNEKCFRYNNDNFKINIDKSLFALDRLKLDISCNNKSLKGNLKFNNTIKWPDSNINPGSMGFYNYLWFMKCYAQVCVLDGDIEGVLCVNGELIDFTGGTVYIEKNWGNSFPKSWVWIQSNSFSDNRASVTCSLATIPFPIKDFRGFLIGVTIDDYFYSFTTINRSKLNLKQCGTDVEITVYNKNLKLTLKTFSYKDTYMLCKGPLNGKMIPLVNETLCGKVLMILEDTKTNAIIYKGIGESAGIEYGGELLNIIDN</sequence>
<dbReference type="Pfam" id="PF14249">
    <property type="entry name" value="Tocopherol_cycl"/>
    <property type="match status" value="1"/>
</dbReference>
<protein>
    <submittedName>
        <fullName evidence="1">Tocopherol cyclase</fullName>
    </submittedName>
</protein>
<evidence type="ECO:0000313" key="1">
    <source>
        <dbReference type="EMBL" id="SDP24606.1"/>
    </source>
</evidence>
<keyword evidence="2" id="KW-1185">Reference proteome</keyword>
<proteinExistence type="predicted"/>
<accession>A0A1H0R6C2</accession>
<dbReference type="PANTHER" id="PTHR35309">
    <property type="match status" value="1"/>
</dbReference>
<dbReference type="OrthoDB" id="9772627at2"/>
<reference evidence="1 2" key="1">
    <citation type="submission" date="2016-10" db="EMBL/GenBank/DDBJ databases">
        <authorList>
            <person name="de Groot N.N."/>
        </authorList>
    </citation>
    <scope>NUCLEOTIDE SEQUENCE [LARGE SCALE GENOMIC DNA]</scope>
    <source>
        <strain evidence="1 2">DSM 12272</strain>
    </source>
</reference>
<organism evidence="1 2">
    <name type="scientific">Clostridium gasigenes</name>
    <dbReference type="NCBI Taxonomy" id="94869"/>
    <lineage>
        <taxon>Bacteria</taxon>
        <taxon>Bacillati</taxon>
        <taxon>Bacillota</taxon>
        <taxon>Clostridia</taxon>
        <taxon>Eubacteriales</taxon>
        <taxon>Clostridiaceae</taxon>
        <taxon>Clostridium</taxon>
    </lineage>
</organism>
<dbReference type="EMBL" id="FNJM01000003">
    <property type="protein sequence ID" value="SDP24606.1"/>
    <property type="molecule type" value="Genomic_DNA"/>
</dbReference>